<evidence type="ECO:0000313" key="3">
    <source>
        <dbReference type="Proteomes" id="UP000199397"/>
    </source>
</evidence>
<accession>A0A1H3ZJ61</accession>
<feature type="transmembrane region" description="Helical" evidence="1">
    <location>
        <begin position="20"/>
        <end position="43"/>
    </location>
</feature>
<reference evidence="2 3" key="1">
    <citation type="submission" date="2016-10" db="EMBL/GenBank/DDBJ databases">
        <authorList>
            <person name="de Groot N.N."/>
        </authorList>
    </citation>
    <scope>NUCLEOTIDE SEQUENCE [LARGE SCALE GENOMIC DNA]</scope>
    <source>
        <strain evidence="2 3">DSM 21228</strain>
    </source>
</reference>
<feature type="transmembrane region" description="Helical" evidence="1">
    <location>
        <begin position="72"/>
        <end position="89"/>
    </location>
</feature>
<sequence length="203" mass="23438">MRNSIPTWVALRKIGKSKIVGMTIFIPFFGYMILFNDQFVHLFSLSKELFLDDYSSNTSVALDFAKEGKNRLFYFYFGFTFLGIASLIYKLSCPSLINDYGSDRDFIKEELPLITIKRGEEIIQYLSEKKASSSQEIENIKWKLKNSNEINNNIDLMSIYWGYENTTKISARMASALLYLFGFSILMIPAIAMFIDVSTVFFN</sequence>
<dbReference type="STRING" id="525918.SAMN05660964_01198"/>
<protein>
    <submittedName>
        <fullName evidence="2">Uncharacterized protein</fullName>
    </submittedName>
</protein>
<name>A0A1H3ZJ61_9GAMM</name>
<dbReference type="RefSeq" id="WP_093066392.1">
    <property type="nucleotide sequence ID" value="NZ_FNQP01000005.1"/>
</dbReference>
<keyword evidence="3" id="KW-1185">Reference proteome</keyword>
<evidence type="ECO:0000256" key="1">
    <source>
        <dbReference type="SAM" id="Phobius"/>
    </source>
</evidence>
<proteinExistence type="predicted"/>
<keyword evidence="1" id="KW-1133">Transmembrane helix</keyword>
<feature type="transmembrane region" description="Helical" evidence="1">
    <location>
        <begin position="176"/>
        <end position="195"/>
    </location>
</feature>
<gene>
    <name evidence="2" type="ORF">SAMN05660964_01198</name>
</gene>
<dbReference type="Proteomes" id="UP000199397">
    <property type="component" value="Unassembled WGS sequence"/>
</dbReference>
<organism evidence="2 3">
    <name type="scientific">Thiothrix caldifontis</name>
    <dbReference type="NCBI Taxonomy" id="525918"/>
    <lineage>
        <taxon>Bacteria</taxon>
        <taxon>Pseudomonadati</taxon>
        <taxon>Pseudomonadota</taxon>
        <taxon>Gammaproteobacteria</taxon>
        <taxon>Thiotrichales</taxon>
        <taxon>Thiotrichaceae</taxon>
        <taxon>Thiothrix</taxon>
    </lineage>
</organism>
<dbReference type="AlphaFoldDB" id="A0A1H3ZJ61"/>
<dbReference type="OrthoDB" id="8255275at2"/>
<keyword evidence="1" id="KW-0812">Transmembrane</keyword>
<dbReference type="EMBL" id="FNQP01000005">
    <property type="protein sequence ID" value="SEA23809.1"/>
    <property type="molecule type" value="Genomic_DNA"/>
</dbReference>
<evidence type="ECO:0000313" key="2">
    <source>
        <dbReference type="EMBL" id="SEA23809.1"/>
    </source>
</evidence>
<keyword evidence="1" id="KW-0472">Membrane</keyword>